<dbReference type="Proteomes" id="UP001529235">
    <property type="component" value="Unassembled WGS sequence"/>
</dbReference>
<name>A0ABD4Z6C7_9CREN</name>
<organism evidence="1 2">
    <name type="scientific">Ignisphaera cupida</name>
    <dbReference type="NCBI Taxonomy" id="3050454"/>
    <lineage>
        <taxon>Archaea</taxon>
        <taxon>Thermoproteota</taxon>
        <taxon>Thermoprotei</taxon>
        <taxon>Desulfurococcales</taxon>
        <taxon>Desulfurococcaceae</taxon>
        <taxon>Ignisphaera</taxon>
    </lineage>
</organism>
<proteinExistence type="predicted"/>
<comment type="caution">
    <text evidence="1">The sequence shown here is derived from an EMBL/GenBank/DDBJ whole genome shotgun (WGS) entry which is preliminary data.</text>
</comment>
<sequence>MLSEIVKAFFYACNSYPKISAPHRYSPSDDFEICILSSIIPATTFHENIYSIVNDLKYGRRGVRDLEIGKTIAKSIAFMLRDMGYKISIPITTTSIITTYIDALLFSKIEKEFYEATKKIFTALNLSPVQDTVELFRIFSIMGGEFHRIIELSELTEKRILVEGTSLGQFFELISMHYKHFSFFTSTQKVLEILTLADKLFNESQNINTALSRLFMELAKNVVQMKIDLDKMVIADAIRIDIEMRRKGIDLTHFMPYIMLASFYIVKTKL</sequence>
<reference evidence="1 2" key="1">
    <citation type="submission" date="2023-05" db="EMBL/GenBank/DDBJ databases">
        <title>A new hyperthermophilic archaea 'Ignisphaera cupida' sp. nov. and description of the family 'Ignisphaeraceae' fam. nov.</title>
        <authorList>
            <person name="Podosokorskaya O.A."/>
            <person name="Elcheninov A.G."/>
            <person name="Klukina A."/>
            <person name="Merkel A.Y."/>
        </authorList>
    </citation>
    <scope>NUCLEOTIDE SEQUENCE [LARGE SCALE GENOMIC DNA]</scope>
    <source>
        <strain evidence="1 2">4213-co</strain>
    </source>
</reference>
<protein>
    <submittedName>
        <fullName evidence="1">Uncharacterized protein</fullName>
    </submittedName>
</protein>
<evidence type="ECO:0000313" key="1">
    <source>
        <dbReference type="EMBL" id="MDK6028455.1"/>
    </source>
</evidence>
<keyword evidence="2" id="KW-1185">Reference proteome</keyword>
<dbReference type="AlphaFoldDB" id="A0ABD4Z6C7"/>
<gene>
    <name evidence="1" type="ORF">QPL79_03680</name>
</gene>
<dbReference type="RefSeq" id="WP_285273441.1">
    <property type="nucleotide sequence ID" value="NZ_JASNVW010000002.1"/>
</dbReference>
<accession>A0ABD4Z6C7</accession>
<evidence type="ECO:0000313" key="2">
    <source>
        <dbReference type="Proteomes" id="UP001529235"/>
    </source>
</evidence>
<dbReference type="EMBL" id="JASNVW010000002">
    <property type="protein sequence ID" value="MDK6028455.1"/>
    <property type="molecule type" value="Genomic_DNA"/>
</dbReference>